<accession>A0A2V5GZY3</accession>
<dbReference type="EMBL" id="KZ825198">
    <property type="protein sequence ID" value="PYI14992.1"/>
    <property type="molecule type" value="Genomic_DNA"/>
</dbReference>
<dbReference type="AlphaFoldDB" id="A0A2V5GZY3"/>
<organism evidence="1 2">
    <name type="scientific">Aspergillus violaceofuscus (strain CBS 115571)</name>
    <dbReference type="NCBI Taxonomy" id="1450538"/>
    <lineage>
        <taxon>Eukaryota</taxon>
        <taxon>Fungi</taxon>
        <taxon>Dikarya</taxon>
        <taxon>Ascomycota</taxon>
        <taxon>Pezizomycotina</taxon>
        <taxon>Eurotiomycetes</taxon>
        <taxon>Eurotiomycetidae</taxon>
        <taxon>Eurotiales</taxon>
        <taxon>Aspergillaceae</taxon>
        <taxon>Aspergillus</taxon>
    </lineage>
</organism>
<keyword evidence="2" id="KW-1185">Reference proteome</keyword>
<protein>
    <submittedName>
        <fullName evidence="1">Uncharacterized protein</fullName>
    </submittedName>
</protein>
<gene>
    <name evidence="1" type="ORF">BO99DRAFT_269043</name>
</gene>
<proteinExistence type="predicted"/>
<evidence type="ECO:0000313" key="2">
    <source>
        <dbReference type="Proteomes" id="UP000249829"/>
    </source>
</evidence>
<dbReference type="PROSITE" id="PS51257">
    <property type="entry name" value="PROKAR_LIPOPROTEIN"/>
    <property type="match status" value="1"/>
</dbReference>
<evidence type="ECO:0000313" key="1">
    <source>
        <dbReference type="EMBL" id="PYI14992.1"/>
    </source>
</evidence>
<name>A0A2V5GZY3_ASPV1</name>
<dbReference type="Proteomes" id="UP000249829">
    <property type="component" value="Unassembled WGS sequence"/>
</dbReference>
<sequence>MRWTVISLGVSTGLTGCKPTPPSSPRSTVHTHPWAHTHGRSFESWFESFMDASSEFTKAWFSSSSPQGTEDLSESLDTTGVLSRLFQPPRSSSPAHNIIPSSYIIRGQLTSGQLRSLLDQGVPSCLAWTATPPAQILRPAAVLCGGECCSKWCSAAQSK</sequence>
<reference evidence="1 2" key="1">
    <citation type="submission" date="2018-02" db="EMBL/GenBank/DDBJ databases">
        <title>The genomes of Aspergillus section Nigri reveals drivers in fungal speciation.</title>
        <authorList>
            <consortium name="DOE Joint Genome Institute"/>
            <person name="Vesth T.C."/>
            <person name="Nybo J."/>
            <person name="Theobald S."/>
            <person name="Brandl J."/>
            <person name="Frisvad J.C."/>
            <person name="Nielsen K.F."/>
            <person name="Lyhne E.K."/>
            <person name="Kogle M.E."/>
            <person name="Kuo A."/>
            <person name="Riley R."/>
            <person name="Clum A."/>
            <person name="Nolan M."/>
            <person name="Lipzen A."/>
            <person name="Salamov A."/>
            <person name="Henrissat B."/>
            <person name="Wiebenga A."/>
            <person name="De vries R.P."/>
            <person name="Grigoriev I.V."/>
            <person name="Mortensen U.H."/>
            <person name="Andersen M.R."/>
            <person name="Baker S.E."/>
        </authorList>
    </citation>
    <scope>NUCLEOTIDE SEQUENCE [LARGE SCALE GENOMIC DNA]</scope>
    <source>
        <strain evidence="1 2">CBS 115571</strain>
    </source>
</reference>